<organism evidence="8 9">
    <name type="scientific">Vitis vinifera</name>
    <name type="common">Grape</name>
    <dbReference type="NCBI Taxonomy" id="29760"/>
    <lineage>
        <taxon>Eukaryota</taxon>
        <taxon>Viridiplantae</taxon>
        <taxon>Streptophyta</taxon>
        <taxon>Embryophyta</taxon>
        <taxon>Tracheophyta</taxon>
        <taxon>Spermatophyta</taxon>
        <taxon>Magnoliopsida</taxon>
        <taxon>eudicotyledons</taxon>
        <taxon>Gunneridae</taxon>
        <taxon>Pentapetalae</taxon>
        <taxon>rosids</taxon>
        <taxon>Vitales</taxon>
        <taxon>Vitaceae</taxon>
        <taxon>Viteae</taxon>
        <taxon>Vitis</taxon>
    </lineage>
</organism>
<evidence type="ECO:0000313" key="8">
    <source>
        <dbReference type="EMBL" id="RVW57038.1"/>
    </source>
</evidence>
<name>A0A438FAR2_VITVI</name>
<dbReference type="AlphaFoldDB" id="A0A438FAR2"/>
<feature type="domain" description="Integral membrane bound transporter" evidence="7">
    <location>
        <begin position="425"/>
        <end position="553"/>
    </location>
</feature>
<dbReference type="GO" id="GO:0005886">
    <property type="term" value="C:plasma membrane"/>
    <property type="evidence" value="ECO:0007669"/>
    <property type="project" value="UniProtKB-SubCell"/>
</dbReference>
<keyword evidence="4 6" id="KW-1133">Transmembrane helix</keyword>
<evidence type="ECO:0000256" key="1">
    <source>
        <dbReference type="ARBA" id="ARBA00004651"/>
    </source>
</evidence>
<sequence>MLPTLQFPHLSDRARAMWLSCLASAFRTALACTIVGCASLYGPASLRRQIEFPAFSYATVIIIINGATLGDTVRACWQAAYATVLGVCPAILSLWVIGPTRLSIGNMAAAVALSAFVVGLPEWSGLVVERIALGQIVIVYLLALLKGGETDAVMHPVHVAASTAVGVLACVLALLFPYPRLASYEVKQKCKLFAENASERLKLFVKAFCAEDHASALSSIAQAKRFAVAGAKLHHSVKRRQGSMQWERLPLKMFKPCYKNPGERLQCIQMPLRGMEIALTSSPSFPVRIMDGELKQGLVQLEEHLSLTLKQLELQCSSPSDSSTVPESTAENVVKSLQNFQTIPPTHKELPYFFFLFCMKLLHSESMAKPFNSCLQPNSVGKNEGVDDSGKQKGSFLEGVSSSWSMKVDRSRLMPALKCSLSLGLAVLFGMIYSKENGFWAGLPVAITFSSAREATFKVANLKVQGTVLGTVYGVLGCFVFERFVKLWFISLFPWFIFTSFLQRSQIYGQAGGLSAVISAVLILGRKNFGSPSEFAIARIVETFIGLSCSVLVDIALQPTRASTLAKVQLSKCLEALHDCICSISLCASKSNLEENHKVLKSHLNELGKFIGEAEVEPNFLFLPLHSAAYSRLLVSLSKMADLLVHVAHALRFLEQETSKPEASWKDAVDKVDGDLKPFKEMLASLIKSFEEVSSIKSLPALEKELEEKNISYDLEMGKSPTTNLSRLAGSGNREDEMEKMISCYLQNSKEIVEGVEGEEVRSLMVLSLSGLGFCMSGLMRETREIEQGIKDIVQWENHSSHVNLYEISCKAHALYN</sequence>
<dbReference type="InterPro" id="IPR049453">
    <property type="entry name" value="Memb_transporter_dom"/>
</dbReference>
<keyword evidence="5 6" id="KW-0472">Membrane</keyword>
<reference evidence="8 9" key="1">
    <citation type="journal article" date="2018" name="PLoS Genet.">
        <title>Population sequencing reveals clonal diversity and ancestral inbreeding in the grapevine cultivar Chardonnay.</title>
        <authorList>
            <person name="Roach M.J."/>
            <person name="Johnson D.L."/>
            <person name="Bohlmann J."/>
            <person name="van Vuuren H.J."/>
            <person name="Jones S.J."/>
            <person name="Pretorius I.S."/>
            <person name="Schmidt S.A."/>
            <person name="Borneman A.R."/>
        </authorList>
    </citation>
    <scope>NUCLEOTIDE SEQUENCE [LARGE SCALE GENOMIC DNA]</scope>
    <source>
        <strain evidence="9">cv. Chardonnay</strain>
        <tissue evidence="8">Leaf</tissue>
    </source>
</reference>
<keyword evidence="2" id="KW-1003">Cell membrane</keyword>
<feature type="transmembrane region" description="Helical" evidence="6">
    <location>
        <begin position="103"/>
        <end position="120"/>
    </location>
</feature>
<protein>
    <recommendedName>
        <fullName evidence="7">Integral membrane bound transporter domain-containing protein</fullName>
    </recommendedName>
</protein>
<evidence type="ECO:0000259" key="7">
    <source>
        <dbReference type="Pfam" id="PF13515"/>
    </source>
</evidence>
<gene>
    <name evidence="8" type="ORF">CK203_070497</name>
</gene>
<feature type="transmembrane region" description="Helical" evidence="6">
    <location>
        <begin position="79"/>
        <end position="97"/>
    </location>
</feature>
<proteinExistence type="predicted"/>
<evidence type="ECO:0000256" key="5">
    <source>
        <dbReference type="ARBA" id="ARBA00023136"/>
    </source>
</evidence>
<keyword evidence="3 6" id="KW-0812">Transmembrane</keyword>
<feature type="transmembrane region" description="Helical" evidence="6">
    <location>
        <begin position="157"/>
        <end position="178"/>
    </location>
</feature>
<evidence type="ECO:0000256" key="4">
    <source>
        <dbReference type="ARBA" id="ARBA00022989"/>
    </source>
</evidence>
<evidence type="ECO:0000256" key="2">
    <source>
        <dbReference type="ARBA" id="ARBA00022475"/>
    </source>
</evidence>
<evidence type="ECO:0000256" key="6">
    <source>
        <dbReference type="SAM" id="Phobius"/>
    </source>
</evidence>
<dbReference type="Proteomes" id="UP000288805">
    <property type="component" value="Unassembled WGS sequence"/>
</dbReference>
<accession>A0A438FAR2</accession>
<evidence type="ECO:0000256" key="3">
    <source>
        <dbReference type="ARBA" id="ARBA00022692"/>
    </source>
</evidence>
<dbReference type="PANTHER" id="PTHR30509">
    <property type="entry name" value="P-HYDROXYBENZOIC ACID EFFLUX PUMP SUBUNIT-RELATED"/>
    <property type="match status" value="1"/>
</dbReference>
<dbReference type="Pfam" id="PF13515">
    <property type="entry name" value="FUSC_2"/>
    <property type="match status" value="1"/>
</dbReference>
<evidence type="ECO:0000313" key="9">
    <source>
        <dbReference type="Proteomes" id="UP000288805"/>
    </source>
</evidence>
<feature type="transmembrane region" description="Helical" evidence="6">
    <location>
        <begin position="54"/>
        <end position="72"/>
    </location>
</feature>
<feature type="transmembrane region" description="Helical" evidence="6">
    <location>
        <begin position="21"/>
        <end position="42"/>
    </location>
</feature>
<comment type="caution">
    <text evidence="8">The sequence shown here is derived from an EMBL/GenBank/DDBJ whole genome shotgun (WGS) entry which is preliminary data.</text>
</comment>
<comment type="subcellular location">
    <subcellularLocation>
        <location evidence="1">Cell membrane</location>
        <topology evidence="1">Multi-pass membrane protein</topology>
    </subcellularLocation>
</comment>
<dbReference type="EMBL" id="QGNW01001068">
    <property type="protein sequence ID" value="RVW57038.1"/>
    <property type="molecule type" value="Genomic_DNA"/>
</dbReference>
<feature type="transmembrane region" description="Helical" evidence="6">
    <location>
        <begin position="127"/>
        <end position="145"/>
    </location>
</feature>
<dbReference type="PANTHER" id="PTHR30509:SF9">
    <property type="entry name" value="MULTIDRUG RESISTANCE PROTEIN MDTO"/>
    <property type="match status" value="1"/>
</dbReference>